<dbReference type="AlphaFoldDB" id="A0A6L5Y986"/>
<reference evidence="2 3" key="1">
    <citation type="submission" date="2019-08" db="EMBL/GenBank/DDBJ databases">
        <title>In-depth cultivation of the pig gut microbiome towards novel bacterial diversity and tailored functional studies.</title>
        <authorList>
            <person name="Wylensek D."/>
            <person name="Hitch T.C.A."/>
            <person name="Clavel T."/>
        </authorList>
    </citation>
    <scope>NUCLEOTIDE SEQUENCE [LARGE SCALE GENOMIC DNA]</scope>
    <source>
        <strain evidence="2 3">SM-530-WT-4B</strain>
    </source>
</reference>
<evidence type="ECO:0000256" key="1">
    <source>
        <dbReference type="SAM" id="Phobius"/>
    </source>
</evidence>
<comment type="caution">
    <text evidence="2">The sequence shown here is derived from an EMBL/GenBank/DDBJ whole genome shotgun (WGS) entry which is preliminary data.</text>
</comment>
<keyword evidence="1" id="KW-0472">Membrane</keyword>
<accession>A0A6L5Y986</accession>
<keyword evidence="1" id="KW-0812">Transmembrane</keyword>
<sequence length="195" mass="21755">MPERDGRAAAPQKTLRWFCGVPVLTNPLILIDLFAAAGILWFATVLIMALAQVMFGAGALQGSHLTAASIYASYLTLLVLFLFAVVCAVFYRRGYVMFYRFEQNGVFMETIRARSVSGAEGFHVRPFAVEEPAEIVRSVTKDVSWNDVKGVRELRGMKAFQLRGKRGRLAQIYCPDDETYRKALDFAGEKVGHHA</sequence>
<gene>
    <name evidence="2" type="ORF">FYJ74_02120</name>
</gene>
<organism evidence="2 3">
    <name type="scientific">Pyramidobacter porci</name>
    <dbReference type="NCBI Taxonomy" id="2605789"/>
    <lineage>
        <taxon>Bacteria</taxon>
        <taxon>Thermotogati</taxon>
        <taxon>Synergistota</taxon>
        <taxon>Synergistia</taxon>
        <taxon>Synergistales</taxon>
        <taxon>Dethiosulfovibrionaceae</taxon>
        <taxon>Pyramidobacter</taxon>
    </lineage>
</organism>
<name>A0A6L5Y986_9BACT</name>
<feature type="transmembrane region" description="Helical" evidence="1">
    <location>
        <begin position="21"/>
        <end position="51"/>
    </location>
</feature>
<feature type="transmembrane region" description="Helical" evidence="1">
    <location>
        <begin position="71"/>
        <end position="91"/>
    </location>
</feature>
<keyword evidence="1" id="KW-1133">Transmembrane helix</keyword>
<dbReference type="EMBL" id="VUNH01000002">
    <property type="protein sequence ID" value="MST54849.1"/>
    <property type="molecule type" value="Genomic_DNA"/>
</dbReference>
<proteinExistence type="predicted"/>
<evidence type="ECO:0000313" key="3">
    <source>
        <dbReference type="Proteomes" id="UP000473699"/>
    </source>
</evidence>
<evidence type="ECO:0000313" key="2">
    <source>
        <dbReference type="EMBL" id="MST54849.1"/>
    </source>
</evidence>
<protein>
    <submittedName>
        <fullName evidence="2">Uncharacterized protein</fullName>
    </submittedName>
</protein>
<keyword evidence="3" id="KW-1185">Reference proteome</keyword>
<dbReference type="Proteomes" id="UP000473699">
    <property type="component" value="Unassembled WGS sequence"/>
</dbReference>